<evidence type="ECO:0000256" key="3">
    <source>
        <dbReference type="PIRSR" id="PIRSR005384-1"/>
    </source>
</evidence>
<evidence type="ECO:0000256" key="1">
    <source>
        <dbReference type="ARBA" id="ARBA00008754"/>
    </source>
</evidence>
<dbReference type="PANTHER" id="PTHR43732">
    <property type="entry name" value="RIBOSE 5-PHOSPHATE ISOMERASE-RELATED"/>
    <property type="match status" value="1"/>
</dbReference>
<feature type="active site" description="Proton donor" evidence="3">
    <location>
        <position position="97"/>
    </location>
</feature>
<dbReference type="InterPro" id="IPR003500">
    <property type="entry name" value="RpiB_LacA_LacB"/>
</dbReference>
<evidence type="ECO:0000256" key="2">
    <source>
        <dbReference type="ARBA" id="ARBA00023235"/>
    </source>
</evidence>
<reference evidence="4" key="1">
    <citation type="submission" date="2020-10" db="EMBL/GenBank/DDBJ databases">
        <authorList>
            <person name="Gilroy R."/>
        </authorList>
    </citation>
    <scope>NUCLEOTIDE SEQUENCE</scope>
    <source>
        <strain evidence="4">ChiSjej4B22-8148</strain>
    </source>
</reference>
<dbReference type="EC" id="5.3.1.6" evidence="4"/>
<dbReference type="InterPro" id="IPR004785">
    <property type="entry name" value="RpiB"/>
</dbReference>
<dbReference type="InterPro" id="IPR051812">
    <property type="entry name" value="SPI_LacAB/RpiB"/>
</dbReference>
<sequence length="146" mass="16276">MRLAIGSDHCGYTMKMQLLPYLKENHEVTDFGCYSTDMVDFPDIARKVCSAILEGEADRGIMFCSTGCGAVIACNKIKGIRAALCHDRYSAHQCVEHDDVQVLGIGGEVIGYYTAKEVIEAFLDAKFSQGEEFQRRLEKLERLEAV</sequence>
<name>A0A9D1A9L9_9FIRM</name>
<protein>
    <submittedName>
        <fullName evidence="4">Ribose 5-phosphate isomerase B</fullName>
        <ecNumber evidence="4">5.3.1.6</ecNumber>
    </submittedName>
</protein>
<proteinExistence type="inferred from homology"/>
<dbReference type="PANTHER" id="PTHR43732:SF1">
    <property type="entry name" value="RIBOSE 5-PHOSPHATE ISOMERASE"/>
    <property type="match status" value="1"/>
</dbReference>
<dbReference type="NCBIfam" id="NF004051">
    <property type="entry name" value="PRK05571.1"/>
    <property type="match status" value="1"/>
</dbReference>
<dbReference type="InterPro" id="IPR036569">
    <property type="entry name" value="RpiB_LacA_LacB_sf"/>
</dbReference>
<comment type="caution">
    <text evidence="4">The sequence shown here is derived from an EMBL/GenBank/DDBJ whole genome shotgun (WGS) entry which is preliminary data.</text>
</comment>
<dbReference type="AlphaFoldDB" id="A0A9D1A9L9"/>
<dbReference type="Gene3D" id="3.40.1400.10">
    <property type="entry name" value="Sugar-phosphate isomerase, RpiB/LacA/LacB"/>
    <property type="match status" value="1"/>
</dbReference>
<accession>A0A9D1A9L9</accession>
<dbReference type="NCBIfam" id="TIGR01120">
    <property type="entry name" value="rpiB"/>
    <property type="match status" value="1"/>
</dbReference>
<dbReference type="EMBL" id="DVGK01000024">
    <property type="protein sequence ID" value="HIR12590.1"/>
    <property type="molecule type" value="Genomic_DNA"/>
</dbReference>
<evidence type="ECO:0000313" key="4">
    <source>
        <dbReference type="EMBL" id="HIR12590.1"/>
    </source>
</evidence>
<dbReference type="NCBIfam" id="TIGR00689">
    <property type="entry name" value="rpiB_lacA_lacB"/>
    <property type="match status" value="1"/>
</dbReference>
<dbReference type="SUPFAM" id="SSF89623">
    <property type="entry name" value="Ribose/Galactose isomerase RpiB/AlsB"/>
    <property type="match status" value="1"/>
</dbReference>
<reference evidence="4" key="2">
    <citation type="journal article" date="2021" name="PeerJ">
        <title>Extensive microbial diversity within the chicken gut microbiome revealed by metagenomics and culture.</title>
        <authorList>
            <person name="Gilroy R."/>
            <person name="Ravi A."/>
            <person name="Getino M."/>
            <person name="Pursley I."/>
            <person name="Horton D.L."/>
            <person name="Alikhan N.F."/>
            <person name="Baker D."/>
            <person name="Gharbi K."/>
            <person name="Hall N."/>
            <person name="Watson M."/>
            <person name="Adriaenssens E.M."/>
            <person name="Foster-Nyarko E."/>
            <person name="Jarju S."/>
            <person name="Secka A."/>
            <person name="Antonio M."/>
            <person name="Oren A."/>
            <person name="Chaudhuri R.R."/>
            <person name="La Ragione R."/>
            <person name="Hildebrand F."/>
            <person name="Pallen M.J."/>
        </authorList>
    </citation>
    <scope>NUCLEOTIDE SEQUENCE</scope>
    <source>
        <strain evidence="4">ChiSjej4B22-8148</strain>
    </source>
</reference>
<feature type="active site" description="Proton acceptor" evidence="3">
    <location>
        <position position="64"/>
    </location>
</feature>
<evidence type="ECO:0000313" key="5">
    <source>
        <dbReference type="Proteomes" id="UP000886757"/>
    </source>
</evidence>
<comment type="similarity">
    <text evidence="1">Belongs to the LacAB/RpiB family.</text>
</comment>
<dbReference type="GO" id="GO:0004751">
    <property type="term" value="F:ribose-5-phosphate isomerase activity"/>
    <property type="evidence" value="ECO:0007669"/>
    <property type="project" value="UniProtKB-EC"/>
</dbReference>
<gene>
    <name evidence="4" type="primary">rpiB</name>
    <name evidence="4" type="ORF">IAB31_01545</name>
</gene>
<dbReference type="GO" id="GO:0005975">
    <property type="term" value="P:carbohydrate metabolic process"/>
    <property type="evidence" value="ECO:0007669"/>
    <property type="project" value="InterPro"/>
</dbReference>
<dbReference type="PIRSF" id="PIRSF005384">
    <property type="entry name" value="RpiB_LacA_B"/>
    <property type="match status" value="1"/>
</dbReference>
<organism evidence="4 5">
    <name type="scientific">Candidatus Choladousia intestinavium</name>
    <dbReference type="NCBI Taxonomy" id="2840727"/>
    <lineage>
        <taxon>Bacteria</taxon>
        <taxon>Bacillati</taxon>
        <taxon>Bacillota</taxon>
        <taxon>Clostridia</taxon>
        <taxon>Lachnospirales</taxon>
        <taxon>Lachnospiraceae</taxon>
        <taxon>Lachnospiraceae incertae sedis</taxon>
        <taxon>Candidatus Choladousia</taxon>
    </lineage>
</organism>
<dbReference type="Pfam" id="PF02502">
    <property type="entry name" value="LacAB_rpiB"/>
    <property type="match status" value="1"/>
</dbReference>
<keyword evidence="2 4" id="KW-0413">Isomerase</keyword>
<dbReference type="Proteomes" id="UP000886757">
    <property type="component" value="Unassembled WGS sequence"/>
</dbReference>